<keyword evidence="5" id="KW-1185">Reference proteome</keyword>
<dbReference type="Pfam" id="PF05532">
    <property type="entry name" value="CsbD"/>
    <property type="match status" value="1"/>
</dbReference>
<dbReference type="SUPFAM" id="SSF69047">
    <property type="entry name" value="Hypothetical protein YjbJ"/>
    <property type="match status" value="1"/>
</dbReference>
<dbReference type="InterPro" id="IPR036629">
    <property type="entry name" value="YjbJ_sf"/>
</dbReference>
<evidence type="ECO:0000313" key="5">
    <source>
        <dbReference type="Proteomes" id="UP000027466"/>
    </source>
</evidence>
<comment type="caution">
    <text evidence="4">The sequence shown here is derived from an EMBL/GenBank/DDBJ whole genome shotgun (WGS) entry which is preliminary data.</text>
</comment>
<sequence length="85" mass="8781">MVQDQVEGAAQTVVGKVQDAVGALTGDASTQAEGKARQTLGSLQQTYGQTIDNVRTAVISQPINGLLIAGAIGFVLGALWNRDRA</sequence>
<dbReference type="PANTHER" id="PTHR34977:SF1">
    <property type="entry name" value="UPF0337 PROTEIN YJBJ"/>
    <property type="match status" value="1"/>
</dbReference>
<feature type="transmembrane region" description="Helical" evidence="2">
    <location>
        <begin position="63"/>
        <end position="80"/>
    </location>
</feature>
<comment type="similarity">
    <text evidence="1">Belongs to the UPF0337 (CsbD) family.</text>
</comment>
<keyword evidence="2" id="KW-0812">Transmembrane</keyword>
<organism evidence="4 5">
    <name type="scientific">Caballeronia glathei</name>
    <dbReference type="NCBI Taxonomy" id="60547"/>
    <lineage>
        <taxon>Bacteria</taxon>
        <taxon>Pseudomonadati</taxon>
        <taxon>Pseudomonadota</taxon>
        <taxon>Betaproteobacteria</taxon>
        <taxon>Burkholderiales</taxon>
        <taxon>Burkholderiaceae</taxon>
        <taxon>Caballeronia</taxon>
    </lineage>
</organism>
<evidence type="ECO:0000256" key="2">
    <source>
        <dbReference type="SAM" id="Phobius"/>
    </source>
</evidence>
<evidence type="ECO:0000259" key="3">
    <source>
        <dbReference type="Pfam" id="PF05532"/>
    </source>
</evidence>
<protein>
    <recommendedName>
        <fullName evidence="3">CsbD-like domain-containing protein</fullName>
    </recommendedName>
</protein>
<dbReference type="Proteomes" id="UP000027466">
    <property type="component" value="Unassembled WGS sequence"/>
</dbReference>
<dbReference type="EMBL" id="JFHC01000030">
    <property type="protein sequence ID" value="KDR41236.1"/>
    <property type="molecule type" value="Genomic_DNA"/>
</dbReference>
<keyword evidence="2" id="KW-1133">Transmembrane helix</keyword>
<dbReference type="STRING" id="60547.GCA_000751215_02853"/>
<accession>A0A069PV84</accession>
<dbReference type="RefSeq" id="WP_035931243.1">
    <property type="nucleotide sequence ID" value="NZ_CADFFX010000005.1"/>
</dbReference>
<dbReference type="PANTHER" id="PTHR34977">
    <property type="entry name" value="UPF0337 PROTEIN YJBJ"/>
    <property type="match status" value="1"/>
</dbReference>
<reference evidence="4 5" key="1">
    <citation type="submission" date="2014-03" db="EMBL/GenBank/DDBJ databases">
        <title>Draft Genome Sequences of Four Burkholderia Strains.</title>
        <authorList>
            <person name="Liu X.Y."/>
            <person name="Li C.X."/>
            <person name="Xu J.H."/>
        </authorList>
    </citation>
    <scope>NUCLEOTIDE SEQUENCE [LARGE SCALE GENOMIC DNA]</scope>
    <source>
        <strain evidence="4 5">DSM 50014</strain>
    </source>
</reference>
<evidence type="ECO:0000313" key="4">
    <source>
        <dbReference type="EMBL" id="KDR41236.1"/>
    </source>
</evidence>
<dbReference type="Gene3D" id="1.10.1470.10">
    <property type="entry name" value="YjbJ"/>
    <property type="match status" value="1"/>
</dbReference>
<dbReference type="AlphaFoldDB" id="A0A069PV84"/>
<dbReference type="InterPro" id="IPR008462">
    <property type="entry name" value="CsbD"/>
</dbReference>
<gene>
    <name evidence="4" type="ORF">BG61_20335</name>
</gene>
<name>A0A069PV84_9BURK</name>
<keyword evidence="2" id="KW-0472">Membrane</keyword>
<feature type="domain" description="CsbD-like" evidence="3">
    <location>
        <begin position="4"/>
        <end position="55"/>
    </location>
</feature>
<proteinExistence type="inferred from homology"/>
<evidence type="ECO:0000256" key="1">
    <source>
        <dbReference type="ARBA" id="ARBA00009129"/>
    </source>
</evidence>
<dbReference type="InterPro" id="IPR050423">
    <property type="entry name" value="UPF0337_stress_rsp"/>
</dbReference>